<dbReference type="SUPFAM" id="SSF51182">
    <property type="entry name" value="RmlC-like cupins"/>
    <property type="match status" value="1"/>
</dbReference>
<dbReference type="CDD" id="cd02233">
    <property type="entry name" value="cupin_HNL-like"/>
    <property type="match status" value="1"/>
</dbReference>
<name>A0A1H4SKR2_9FLAO</name>
<reference evidence="2 3" key="1">
    <citation type="submission" date="2016-10" db="EMBL/GenBank/DDBJ databases">
        <authorList>
            <person name="de Groot N.N."/>
        </authorList>
    </citation>
    <scope>NUCLEOTIDE SEQUENCE [LARGE SCALE GENOMIC DNA]</scope>
    <source>
        <strain evidence="2 3">MAR_2009_71</strain>
    </source>
</reference>
<evidence type="ECO:0000313" key="2">
    <source>
        <dbReference type="EMBL" id="SEC44627.1"/>
    </source>
</evidence>
<feature type="domain" description="Cupin type-2" evidence="1">
    <location>
        <begin position="65"/>
        <end position="126"/>
    </location>
</feature>
<dbReference type="InterPro" id="IPR047263">
    <property type="entry name" value="HNL-like_cupin"/>
</dbReference>
<dbReference type="Pfam" id="PF07883">
    <property type="entry name" value="Cupin_2"/>
    <property type="match status" value="1"/>
</dbReference>
<dbReference type="Proteomes" id="UP000183038">
    <property type="component" value="Unassembled WGS sequence"/>
</dbReference>
<dbReference type="RefSeq" id="WP_074674005.1">
    <property type="nucleotide sequence ID" value="NZ_FNTB01000001.1"/>
</dbReference>
<protein>
    <submittedName>
        <fullName evidence="2">Cupin domain protein</fullName>
    </submittedName>
</protein>
<dbReference type="InterPro" id="IPR013096">
    <property type="entry name" value="Cupin_2"/>
</dbReference>
<gene>
    <name evidence="2" type="ORF">SAMN05192540_3192</name>
</gene>
<dbReference type="PANTHER" id="PTHR43698:SF1">
    <property type="entry name" value="BLL4564 PROTEIN"/>
    <property type="match status" value="1"/>
</dbReference>
<accession>A0A1H4SKR2</accession>
<evidence type="ECO:0000259" key="1">
    <source>
        <dbReference type="Pfam" id="PF07883"/>
    </source>
</evidence>
<proteinExistence type="predicted"/>
<evidence type="ECO:0000313" key="3">
    <source>
        <dbReference type="Proteomes" id="UP000183038"/>
    </source>
</evidence>
<dbReference type="PANTHER" id="PTHR43698">
    <property type="entry name" value="RIBD C-TERMINAL DOMAIN CONTAINING PROTEIN"/>
    <property type="match status" value="1"/>
</dbReference>
<dbReference type="InterPro" id="IPR011051">
    <property type="entry name" value="RmlC_Cupin_sf"/>
</dbReference>
<organism evidence="2 3">
    <name type="scientific">Maribacter dokdonensis</name>
    <dbReference type="NCBI Taxonomy" id="320912"/>
    <lineage>
        <taxon>Bacteria</taxon>
        <taxon>Pseudomonadati</taxon>
        <taxon>Bacteroidota</taxon>
        <taxon>Flavobacteriia</taxon>
        <taxon>Flavobacteriales</taxon>
        <taxon>Flavobacteriaceae</taxon>
        <taxon>Maribacter</taxon>
    </lineage>
</organism>
<dbReference type="EMBL" id="FNTB01000001">
    <property type="protein sequence ID" value="SEC44627.1"/>
    <property type="molecule type" value="Genomic_DNA"/>
</dbReference>
<sequence length="154" mass="17097">MISRKLIYISIVMANVVGCSGTSHLKQQETIFPKGTEITNDHFTGTAWLNMLAPPDGLNTMYAGLVTFEPGARTNWHSHPAGQILIVTQGEGYYQEEGEPKRILRNGETIKCMPNVKHWHGATPNSAVAHIAISDRHQGPAQWYDPVTDNEFLN</sequence>
<dbReference type="Gene3D" id="2.60.120.10">
    <property type="entry name" value="Jelly Rolls"/>
    <property type="match status" value="1"/>
</dbReference>
<dbReference type="InterPro" id="IPR014710">
    <property type="entry name" value="RmlC-like_jellyroll"/>
</dbReference>
<dbReference type="AlphaFoldDB" id="A0A1H4SKR2"/>